<evidence type="ECO:0000256" key="8">
    <source>
        <dbReference type="ARBA" id="ARBA00023014"/>
    </source>
</evidence>
<dbReference type="PRINTS" id="PR00410">
    <property type="entry name" value="PHEHYDRXLASE"/>
</dbReference>
<dbReference type="GO" id="GO:0046872">
    <property type="term" value="F:metal ion binding"/>
    <property type="evidence" value="ECO:0007669"/>
    <property type="project" value="UniProtKB-KW"/>
</dbReference>
<dbReference type="PROSITE" id="PS51085">
    <property type="entry name" value="2FE2S_FER_2"/>
    <property type="match status" value="1"/>
</dbReference>
<keyword evidence="8" id="KW-0411">Iron-sulfur</keyword>
<proteinExistence type="predicted"/>
<keyword evidence="5" id="KW-0274">FAD</keyword>
<dbReference type="InterPro" id="IPR039261">
    <property type="entry name" value="FNR_nucleotide-bd"/>
</dbReference>
<dbReference type="RefSeq" id="WP_246330500.1">
    <property type="nucleotide sequence ID" value="NZ_BAABFH010000001.1"/>
</dbReference>
<dbReference type="GO" id="GO:0051537">
    <property type="term" value="F:2 iron, 2 sulfur cluster binding"/>
    <property type="evidence" value="ECO:0007669"/>
    <property type="project" value="UniProtKB-KW"/>
</dbReference>
<dbReference type="InterPro" id="IPR012675">
    <property type="entry name" value="Beta-grasp_dom_sf"/>
</dbReference>
<dbReference type="EC" id="1.14.15.30" evidence="12"/>
<dbReference type="Pfam" id="PF00970">
    <property type="entry name" value="FAD_binding_6"/>
    <property type="match status" value="1"/>
</dbReference>
<protein>
    <submittedName>
        <fullName evidence="12">3-ketosteroid 9alpha-monooxygenase subunit B</fullName>
        <ecNumber evidence="12">1.14.15.30</ecNumber>
    </submittedName>
</protein>
<evidence type="ECO:0000256" key="9">
    <source>
        <dbReference type="SAM" id="MobiDB-lite"/>
    </source>
</evidence>
<evidence type="ECO:0000256" key="5">
    <source>
        <dbReference type="ARBA" id="ARBA00022827"/>
    </source>
</evidence>
<keyword evidence="4" id="KW-0479">Metal-binding</keyword>
<dbReference type="GO" id="GO:0050660">
    <property type="term" value="F:flavin adenine dinucleotide binding"/>
    <property type="evidence" value="ECO:0007669"/>
    <property type="project" value="TreeGrafter"/>
</dbReference>
<feature type="domain" description="FAD-binding FR-type" evidence="11">
    <location>
        <begin position="2"/>
        <end position="102"/>
    </location>
</feature>
<accession>A0A853AN04</accession>
<comment type="caution">
    <text evidence="12">The sequence shown here is derived from an EMBL/GenBank/DDBJ whole genome shotgun (WGS) entry which is preliminary data.</text>
</comment>
<evidence type="ECO:0000256" key="3">
    <source>
        <dbReference type="ARBA" id="ARBA00022714"/>
    </source>
</evidence>
<dbReference type="PANTHER" id="PTHR47354">
    <property type="entry name" value="NADH OXIDOREDUCTASE HCR"/>
    <property type="match status" value="1"/>
</dbReference>
<evidence type="ECO:0000256" key="6">
    <source>
        <dbReference type="ARBA" id="ARBA00023002"/>
    </source>
</evidence>
<dbReference type="PRINTS" id="PR00371">
    <property type="entry name" value="FPNCR"/>
</dbReference>
<dbReference type="PROSITE" id="PS51384">
    <property type="entry name" value="FAD_FR"/>
    <property type="match status" value="1"/>
</dbReference>
<dbReference type="InterPro" id="IPR001041">
    <property type="entry name" value="2Fe-2S_ferredoxin-type"/>
</dbReference>
<dbReference type="CDD" id="cd06214">
    <property type="entry name" value="PA_degradation_oxidoreductase_like"/>
    <property type="match status" value="1"/>
</dbReference>
<dbReference type="Proteomes" id="UP000587002">
    <property type="component" value="Unassembled WGS sequence"/>
</dbReference>
<dbReference type="GO" id="GO:0036200">
    <property type="term" value="F:3-ketosteroid 9-alpha-monooxygenase activity"/>
    <property type="evidence" value="ECO:0007669"/>
    <property type="project" value="UniProtKB-EC"/>
</dbReference>
<keyword evidence="7" id="KW-0408">Iron</keyword>
<feature type="compositionally biased region" description="Basic and acidic residues" evidence="9">
    <location>
        <begin position="252"/>
        <end position="264"/>
    </location>
</feature>
<dbReference type="InterPro" id="IPR017938">
    <property type="entry name" value="Riboflavin_synthase-like_b-brl"/>
</dbReference>
<dbReference type="InterPro" id="IPR001709">
    <property type="entry name" value="Flavoprot_Pyr_Nucl_cyt_Rdtase"/>
</dbReference>
<dbReference type="InterPro" id="IPR017927">
    <property type="entry name" value="FAD-bd_FR_type"/>
</dbReference>
<feature type="domain" description="2Fe-2S ferredoxin-type" evidence="10">
    <location>
        <begin position="319"/>
        <end position="407"/>
    </location>
</feature>
<evidence type="ECO:0000256" key="7">
    <source>
        <dbReference type="ARBA" id="ARBA00023004"/>
    </source>
</evidence>
<evidence type="ECO:0000259" key="11">
    <source>
        <dbReference type="PROSITE" id="PS51384"/>
    </source>
</evidence>
<comment type="cofactor">
    <cofactor evidence="1">
        <name>FAD</name>
        <dbReference type="ChEBI" id="CHEBI:57692"/>
    </cofactor>
</comment>
<dbReference type="Pfam" id="PF00111">
    <property type="entry name" value="Fer2"/>
    <property type="match status" value="1"/>
</dbReference>
<dbReference type="Pfam" id="PF00175">
    <property type="entry name" value="NAD_binding_1"/>
    <property type="match status" value="1"/>
</dbReference>
<keyword evidence="13" id="KW-1185">Reference proteome</keyword>
<dbReference type="Gene3D" id="3.10.20.30">
    <property type="match status" value="1"/>
</dbReference>
<evidence type="ECO:0000256" key="1">
    <source>
        <dbReference type="ARBA" id="ARBA00001974"/>
    </source>
</evidence>
<evidence type="ECO:0000259" key="10">
    <source>
        <dbReference type="PROSITE" id="PS51085"/>
    </source>
</evidence>
<evidence type="ECO:0000313" key="12">
    <source>
        <dbReference type="EMBL" id="NYI85498.1"/>
    </source>
</evidence>
<evidence type="ECO:0000256" key="2">
    <source>
        <dbReference type="ARBA" id="ARBA00022630"/>
    </source>
</evidence>
<dbReference type="SUPFAM" id="SSF54292">
    <property type="entry name" value="2Fe-2S ferredoxin-like"/>
    <property type="match status" value="1"/>
</dbReference>
<keyword evidence="3" id="KW-0001">2Fe-2S</keyword>
<dbReference type="CDD" id="cd00207">
    <property type="entry name" value="fer2"/>
    <property type="match status" value="1"/>
</dbReference>
<keyword evidence="2" id="KW-0285">Flavoprotein</keyword>
<keyword evidence="12" id="KW-0503">Monooxygenase</keyword>
<dbReference type="Gene3D" id="3.40.50.80">
    <property type="entry name" value="Nucleotide-binding domain of ferredoxin-NADP reductase (FNR) module"/>
    <property type="match status" value="1"/>
</dbReference>
<dbReference type="EMBL" id="JACCFJ010000001">
    <property type="protein sequence ID" value="NYI85498.1"/>
    <property type="molecule type" value="Genomic_DNA"/>
</dbReference>
<dbReference type="InterPro" id="IPR036010">
    <property type="entry name" value="2Fe-2S_ferredoxin-like_sf"/>
</dbReference>
<evidence type="ECO:0000256" key="4">
    <source>
        <dbReference type="ARBA" id="ARBA00022723"/>
    </source>
</evidence>
<evidence type="ECO:0000313" key="13">
    <source>
        <dbReference type="Proteomes" id="UP000587002"/>
    </source>
</evidence>
<dbReference type="SUPFAM" id="SSF52343">
    <property type="entry name" value="Ferredoxin reductase-like, C-terminal NADP-linked domain"/>
    <property type="match status" value="1"/>
</dbReference>
<keyword evidence="6 12" id="KW-0560">Oxidoreductase</keyword>
<dbReference type="InterPro" id="IPR050415">
    <property type="entry name" value="MRET"/>
</dbReference>
<dbReference type="InterPro" id="IPR006058">
    <property type="entry name" value="2Fe2S_fd_BS"/>
</dbReference>
<dbReference type="SUPFAM" id="SSF63380">
    <property type="entry name" value="Riboflavin synthase domain-like"/>
    <property type="match status" value="1"/>
</dbReference>
<sequence length="407" mass="44008">MPEPARLRVVAVVDETPDSRSLVFDAPPGWSYRPGQFLTLRIPSDRTGSVARSYSLSSSPHVDDTLQVTVKRAGYGSNWLCDNVVPGSEVDVMPPSGGFVPRSLDEDAVLLAAGSGITPVMSIAKSVLAAGTGRIALVYANQREESVIFADELREMVARHPDRLLVVHWLESVQGLPTTATLRELVRPFADRECFVCGPSGFMDVAEAALRELGVPRARTHVERFVSLRRNPFRPKTREPRDTAPPGTTSSRTDRGTGTEREDAPSTGQLVPDAQDHETDAGGADLVTTATAPEPGGPATDSTDHAADCPEPPAGSADATVEVELDGEHHELRWPREKRLLDLLLENGVAAPFSCREGACSACACRLETGEVRMLQNEVLEQEDLDEGIILACQSLPLTDKLRITYE</sequence>
<reference evidence="12 13" key="1">
    <citation type="submission" date="2020-07" db="EMBL/GenBank/DDBJ databases">
        <title>Sequencing the genomes of 1000 actinobacteria strains.</title>
        <authorList>
            <person name="Klenk H.-P."/>
        </authorList>
    </citation>
    <scope>NUCLEOTIDE SEQUENCE [LARGE SCALE GENOMIC DNA]</scope>
    <source>
        <strain evidence="12 13">DSM 44065</strain>
    </source>
</reference>
<feature type="region of interest" description="Disordered" evidence="9">
    <location>
        <begin position="226"/>
        <end position="317"/>
    </location>
</feature>
<dbReference type="PANTHER" id="PTHR47354:SF8">
    <property type="entry name" value="1,2-PHENYLACETYL-COA EPOXIDASE, SUBUNIT E"/>
    <property type="match status" value="1"/>
</dbReference>
<gene>
    <name evidence="12" type="ORF">HNR68_004128</name>
</gene>
<dbReference type="PROSITE" id="PS00197">
    <property type="entry name" value="2FE2S_FER_1"/>
    <property type="match status" value="1"/>
</dbReference>
<dbReference type="AlphaFoldDB" id="A0A853AN04"/>
<organism evidence="12 13">
    <name type="scientific">Saccharopolyspora hordei</name>
    <dbReference type="NCBI Taxonomy" id="1838"/>
    <lineage>
        <taxon>Bacteria</taxon>
        <taxon>Bacillati</taxon>
        <taxon>Actinomycetota</taxon>
        <taxon>Actinomycetes</taxon>
        <taxon>Pseudonocardiales</taxon>
        <taxon>Pseudonocardiaceae</taxon>
        <taxon>Saccharopolyspora</taxon>
    </lineage>
</organism>
<dbReference type="InterPro" id="IPR008333">
    <property type="entry name" value="Cbr1-like_FAD-bd_dom"/>
</dbReference>
<dbReference type="InterPro" id="IPR001433">
    <property type="entry name" value="OxRdtase_FAD/NAD-bd"/>
</dbReference>
<dbReference type="Gene3D" id="2.40.30.10">
    <property type="entry name" value="Translation factors"/>
    <property type="match status" value="1"/>
</dbReference>
<name>A0A853AN04_9PSEU</name>